<feature type="domain" description="AB hydrolase-1" evidence="1">
    <location>
        <begin position="26"/>
        <end position="247"/>
    </location>
</feature>
<proteinExistence type="predicted"/>
<dbReference type="EMBL" id="BAAAQT010000001">
    <property type="protein sequence ID" value="GAA2170473.1"/>
    <property type="molecule type" value="Genomic_DNA"/>
</dbReference>
<gene>
    <name evidence="2" type="ORF">GCM10009846_01000</name>
</gene>
<dbReference type="InterPro" id="IPR000073">
    <property type="entry name" value="AB_hydrolase_1"/>
</dbReference>
<comment type="caution">
    <text evidence="2">The sequence shown here is derived from an EMBL/GenBank/DDBJ whole genome shotgun (WGS) entry which is preliminary data.</text>
</comment>
<dbReference type="InterPro" id="IPR029058">
    <property type="entry name" value="AB_hydrolase_fold"/>
</dbReference>
<dbReference type="Pfam" id="PF12697">
    <property type="entry name" value="Abhydrolase_6"/>
    <property type="match status" value="1"/>
</dbReference>
<organism evidence="2 3">
    <name type="scientific">Agrococcus versicolor</name>
    <dbReference type="NCBI Taxonomy" id="501482"/>
    <lineage>
        <taxon>Bacteria</taxon>
        <taxon>Bacillati</taxon>
        <taxon>Actinomycetota</taxon>
        <taxon>Actinomycetes</taxon>
        <taxon>Micrococcales</taxon>
        <taxon>Microbacteriaceae</taxon>
        <taxon>Agrococcus</taxon>
    </lineage>
</organism>
<evidence type="ECO:0000313" key="2">
    <source>
        <dbReference type="EMBL" id="GAA2170473.1"/>
    </source>
</evidence>
<name>A0ABN3AIN5_9MICO</name>
<dbReference type="Gene3D" id="3.40.50.1820">
    <property type="entry name" value="alpha/beta hydrolase"/>
    <property type="match status" value="1"/>
</dbReference>
<evidence type="ECO:0000313" key="3">
    <source>
        <dbReference type="Proteomes" id="UP001501599"/>
    </source>
</evidence>
<dbReference type="SUPFAM" id="SSF53474">
    <property type="entry name" value="alpha/beta-Hydrolases"/>
    <property type="match status" value="1"/>
</dbReference>
<dbReference type="RefSeq" id="WP_344339226.1">
    <property type="nucleotide sequence ID" value="NZ_BAAAQT010000001.1"/>
</dbReference>
<sequence>MTEHATTSRGDLVAFDHHGPEGAPAVVFIAGAGPDRASDAITTATAALLADVGIQSTVHDRLGRGESAVDGPIDLARELDAVAALIERVGGRAVLVGHSSGCTIALAAAARGASASALALWEAPLTEDGDATADWWARCAEHIAAGRLERALETYMEDMPPEWLEGARRSPGFPTMVAQVVSYGPDGESMVWATSAPMPEVLGDVRVPVVAIVGTETFPGMPEAAAAIAEATGGTAIEVEGAWHSWEPAAMAPVLAELARANA</sequence>
<evidence type="ECO:0000259" key="1">
    <source>
        <dbReference type="Pfam" id="PF12697"/>
    </source>
</evidence>
<dbReference type="Proteomes" id="UP001501599">
    <property type="component" value="Unassembled WGS sequence"/>
</dbReference>
<reference evidence="2 3" key="1">
    <citation type="journal article" date="2019" name="Int. J. Syst. Evol. Microbiol.">
        <title>The Global Catalogue of Microorganisms (GCM) 10K type strain sequencing project: providing services to taxonomists for standard genome sequencing and annotation.</title>
        <authorList>
            <consortium name="The Broad Institute Genomics Platform"/>
            <consortium name="The Broad Institute Genome Sequencing Center for Infectious Disease"/>
            <person name="Wu L."/>
            <person name="Ma J."/>
        </authorList>
    </citation>
    <scope>NUCLEOTIDE SEQUENCE [LARGE SCALE GENOMIC DNA]</scope>
    <source>
        <strain evidence="2 3">JCM 16026</strain>
    </source>
</reference>
<accession>A0ABN3AIN5</accession>
<protein>
    <recommendedName>
        <fullName evidence="1">AB hydrolase-1 domain-containing protein</fullName>
    </recommendedName>
</protein>
<keyword evidence="3" id="KW-1185">Reference proteome</keyword>